<dbReference type="OrthoDB" id="1432662at2"/>
<evidence type="ECO:0000313" key="2">
    <source>
        <dbReference type="EMBL" id="SJZ97753.1"/>
    </source>
</evidence>
<organism evidence="2 3">
    <name type="scientific">Sediminibacterium ginsengisoli</name>
    <dbReference type="NCBI Taxonomy" id="413434"/>
    <lineage>
        <taxon>Bacteria</taxon>
        <taxon>Pseudomonadati</taxon>
        <taxon>Bacteroidota</taxon>
        <taxon>Chitinophagia</taxon>
        <taxon>Chitinophagales</taxon>
        <taxon>Chitinophagaceae</taxon>
        <taxon>Sediminibacterium</taxon>
    </lineage>
</organism>
<gene>
    <name evidence="2" type="ORF">SAMN04488132_10798</name>
</gene>
<dbReference type="InterPro" id="IPR012349">
    <property type="entry name" value="Split_barrel_FMN-bd"/>
</dbReference>
<dbReference type="SUPFAM" id="SSF50475">
    <property type="entry name" value="FMN-binding split barrel"/>
    <property type="match status" value="1"/>
</dbReference>
<dbReference type="EMBL" id="FUWH01000007">
    <property type="protein sequence ID" value="SJZ97753.1"/>
    <property type="molecule type" value="Genomic_DNA"/>
</dbReference>
<dbReference type="InterPro" id="IPR038725">
    <property type="entry name" value="YdaG_split_barrel_FMN-bd"/>
</dbReference>
<accession>A0A1T4Q1U9</accession>
<dbReference type="STRING" id="413434.SAMN04488132_10798"/>
<dbReference type="PANTHER" id="PTHR34818">
    <property type="entry name" value="PROTEIN BLI-3"/>
    <property type="match status" value="1"/>
</dbReference>
<evidence type="ECO:0000259" key="1">
    <source>
        <dbReference type="Pfam" id="PF16242"/>
    </source>
</evidence>
<protein>
    <submittedName>
        <fullName evidence="2">General stress protein 26</fullName>
    </submittedName>
</protein>
<keyword evidence="3" id="KW-1185">Reference proteome</keyword>
<dbReference type="Gene3D" id="2.30.110.10">
    <property type="entry name" value="Electron Transport, Fmn-binding Protein, Chain A"/>
    <property type="match status" value="1"/>
</dbReference>
<proteinExistence type="predicted"/>
<dbReference type="Pfam" id="PF16242">
    <property type="entry name" value="Pyrid_ox_like"/>
    <property type="match status" value="1"/>
</dbReference>
<sequence>MEKNLHSAEAVAKYKSLVSAIGTCMFTTSGESGHHASRPMAIVDVDDDANTWFFTSLNSEKIKDIRNDQDVAMIFAHPGKEIYVDVKGRAAIITDRATMESKWNPIVKVWFPEGVDSPDICLLKVKTDEAHYWDSDSSKMMQAFKMLASVVTGQNLVKGVHGDLNL</sequence>
<dbReference type="AlphaFoldDB" id="A0A1T4Q1U9"/>
<dbReference type="InterPro" id="IPR052917">
    <property type="entry name" value="Stress-Dev_Protein"/>
</dbReference>
<name>A0A1T4Q1U9_9BACT</name>
<dbReference type="PANTHER" id="PTHR34818:SF1">
    <property type="entry name" value="PROTEIN BLI-3"/>
    <property type="match status" value="1"/>
</dbReference>
<dbReference type="RefSeq" id="WP_078831873.1">
    <property type="nucleotide sequence ID" value="NZ_FUWH01000007.1"/>
</dbReference>
<reference evidence="2 3" key="1">
    <citation type="submission" date="2017-02" db="EMBL/GenBank/DDBJ databases">
        <authorList>
            <person name="Peterson S.W."/>
        </authorList>
    </citation>
    <scope>NUCLEOTIDE SEQUENCE [LARGE SCALE GENOMIC DNA]</scope>
    <source>
        <strain evidence="2 3">DSM 22335</strain>
    </source>
</reference>
<feature type="domain" description="General stress protein FMN-binding split barrel" evidence="1">
    <location>
        <begin position="9"/>
        <end position="155"/>
    </location>
</feature>
<dbReference type="Proteomes" id="UP000190888">
    <property type="component" value="Unassembled WGS sequence"/>
</dbReference>
<evidence type="ECO:0000313" key="3">
    <source>
        <dbReference type="Proteomes" id="UP000190888"/>
    </source>
</evidence>